<evidence type="ECO:0000313" key="2">
    <source>
        <dbReference type="Proteomes" id="UP000289340"/>
    </source>
</evidence>
<dbReference type="Proteomes" id="UP000289340">
    <property type="component" value="Chromosome 13"/>
</dbReference>
<dbReference type="EMBL" id="QZWG01000013">
    <property type="protein sequence ID" value="RZB71015.1"/>
    <property type="molecule type" value="Genomic_DNA"/>
</dbReference>
<dbReference type="InterPro" id="IPR003854">
    <property type="entry name" value="GASA"/>
</dbReference>
<keyword evidence="2" id="KW-1185">Reference proteome</keyword>
<reference evidence="1 2" key="1">
    <citation type="submission" date="2018-09" db="EMBL/GenBank/DDBJ databases">
        <title>A high-quality reference genome of wild soybean provides a powerful tool to mine soybean genomes.</title>
        <authorList>
            <person name="Xie M."/>
            <person name="Chung C.Y.L."/>
            <person name="Li M.-W."/>
            <person name="Wong F.-L."/>
            <person name="Chan T.-F."/>
            <person name="Lam H.-M."/>
        </authorList>
    </citation>
    <scope>NUCLEOTIDE SEQUENCE [LARGE SCALE GENOMIC DNA]</scope>
    <source>
        <strain evidence="2">cv. W05</strain>
        <tissue evidence="1">Hypocotyl of etiolated seedlings</tissue>
    </source>
</reference>
<protein>
    <recommendedName>
        <fullName evidence="3">Snakin-2</fullName>
    </recommendedName>
</protein>
<comment type="caution">
    <text evidence="1">The sequence shown here is derived from an EMBL/GenBank/DDBJ whole genome shotgun (WGS) entry which is preliminary data.</text>
</comment>
<name>A0A445HBM3_GLYSO</name>
<dbReference type="Pfam" id="PF02704">
    <property type="entry name" value="GASA"/>
    <property type="match status" value="1"/>
</dbReference>
<proteinExistence type="predicted"/>
<dbReference type="AlphaFoldDB" id="A0A445HBM3"/>
<evidence type="ECO:0000313" key="1">
    <source>
        <dbReference type="EMBL" id="RZB71015.1"/>
    </source>
</evidence>
<sequence length="66" mass="7259">MTMQIVEDCVRQGALCIGGQTCAIVHKACGTCCVRCKFIPPSTSSNRELCGTYYIDMITHSKRKCP</sequence>
<organism evidence="1 2">
    <name type="scientific">Glycine soja</name>
    <name type="common">Wild soybean</name>
    <dbReference type="NCBI Taxonomy" id="3848"/>
    <lineage>
        <taxon>Eukaryota</taxon>
        <taxon>Viridiplantae</taxon>
        <taxon>Streptophyta</taxon>
        <taxon>Embryophyta</taxon>
        <taxon>Tracheophyta</taxon>
        <taxon>Spermatophyta</taxon>
        <taxon>Magnoliopsida</taxon>
        <taxon>eudicotyledons</taxon>
        <taxon>Gunneridae</taxon>
        <taxon>Pentapetalae</taxon>
        <taxon>rosids</taxon>
        <taxon>fabids</taxon>
        <taxon>Fabales</taxon>
        <taxon>Fabaceae</taxon>
        <taxon>Papilionoideae</taxon>
        <taxon>50 kb inversion clade</taxon>
        <taxon>NPAAA clade</taxon>
        <taxon>indigoferoid/millettioid clade</taxon>
        <taxon>Phaseoleae</taxon>
        <taxon>Glycine</taxon>
        <taxon>Glycine subgen. Soja</taxon>
    </lineage>
</organism>
<accession>A0A445HBM3</accession>
<evidence type="ECO:0008006" key="3">
    <source>
        <dbReference type="Google" id="ProtNLM"/>
    </source>
</evidence>
<gene>
    <name evidence="1" type="ORF">D0Y65_035802</name>
</gene>